<evidence type="ECO:0000313" key="2">
    <source>
        <dbReference type="Proteomes" id="UP000805193"/>
    </source>
</evidence>
<dbReference type="Proteomes" id="UP000805193">
    <property type="component" value="Unassembled WGS sequence"/>
</dbReference>
<protein>
    <submittedName>
        <fullName evidence="1">Uncharacterized protein</fullName>
    </submittedName>
</protein>
<proteinExistence type="predicted"/>
<dbReference type="EMBL" id="JABSTQ010010616">
    <property type="protein sequence ID" value="KAG0419507.1"/>
    <property type="molecule type" value="Genomic_DNA"/>
</dbReference>
<sequence>MATNVNRSSGNTVVEVPGMDLDPEDCAGWLQVKIGKKNETIEAKPNARTAHQVSARATRAARMLGILPKEETKIIVRSRGGLDLARTPVANVISAIRKAANLLPAETVLDTQCPNVQQDIMVISTPDELRARRYAIKEITIGTKKYEVGAYCGGPARNGEGSRRRHATRRLGKHNQRKRPKPKKSTGTSGTTHRYVHHNHRSVRRTQGTALRVLRRRSVEMHPLPQTFDVCRTCGKVGHRTDVSPTPESKTCLGCSKEASQDHQCNPKCKLCGGPHLTGDKDCRTNSRCHTSSATDSGTGKFWREPKKRGRSSRQNHRELPAAARPHPCSRTSSRASSRSRSRSAGGKVTWAQMARLESAEMKALKEANKQQARKIAEQEDTIKRMAADMATMKNMMMQMAGKTNKPAPAEEETKTPPAKRRSTETSRTQTPEEKQHTLELNERTDKIEEGCRQMESRINASNGGEHKRGVCTFVRRGITTLTHDYKGDPNAERRMTELIIGKESLYLVNVYNSLRYGKQCFKHLQHSNTRLADDRTLVIAGDFNAQHTGTGHAATKPKGKNLIQDATEEDLQLITDPRYPTLPARNTASRDTTPDLAFANEEEGETAATGGGKGPTIQDYCAMLEQVAKMGNWTDGKRFGMAKCGMIGAAYDFARRDEKVKLAESSSEFKRLALAYFDTDPPPSVRLTRFLEAQQRPEALGYDTLSKNDEGRAERAKYAKEFLYKQMRSQFVSSLRDPVCWYVLFKNPVMFEAAVEAAVHEEHNKSLTAREERMHIVAAEVQPENREIAQLTETLDRLEHLLSQQTKHECRATSAQQLPIRGESDARQPLGVAINRPFKDRLREDHQLTPTGRIKRASLGQVASWIAARGDDIPAKPIVKLFQKCCILNALDGTDDHALWEVDSDKDTSEDDE</sequence>
<keyword evidence="2" id="KW-1185">Reference proteome</keyword>
<reference evidence="1 2" key="1">
    <citation type="journal article" date="2020" name="Cell">
        <title>Large-Scale Comparative Analyses of Tick Genomes Elucidate Their Genetic Diversity and Vector Capacities.</title>
        <authorList>
            <consortium name="Tick Genome and Microbiome Consortium (TIGMIC)"/>
            <person name="Jia N."/>
            <person name="Wang J."/>
            <person name="Shi W."/>
            <person name="Du L."/>
            <person name="Sun Y."/>
            <person name="Zhan W."/>
            <person name="Jiang J.F."/>
            <person name="Wang Q."/>
            <person name="Zhang B."/>
            <person name="Ji P."/>
            <person name="Bell-Sakyi L."/>
            <person name="Cui X.M."/>
            <person name="Yuan T.T."/>
            <person name="Jiang B.G."/>
            <person name="Yang W.F."/>
            <person name="Lam T.T."/>
            <person name="Chang Q.C."/>
            <person name="Ding S.J."/>
            <person name="Wang X.J."/>
            <person name="Zhu J.G."/>
            <person name="Ruan X.D."/>
            <person name="Zhao L."/>
            <person name="Wei J.T."/>
            <person name="Ye R.Z."/>
            <person name="Que T.C."/>
            <person name="Du C.H."/>
            <person name="Zhou Y.H."/>
            <person name="Cheng J.X."/>
            <person name="Dai P.F."/>
            <person name="Guo W.B."/>
            <person name="Han X.H."/>
            <person name="Huang E.J."/>
            <person name="Li L.F."/>
            <person name="Wei W."/>
            <person name="Gao Y.C."/>
            <person name="Liu J.Z."/>
            <person name="Shao H.Z."/>
            <person name="Wang X."/>
            <person name="Wang C.C."/>
            <person name="Yang T.C."/>
            <person name="Huo Q.B."/>
            <person name="Li W."/>
            <person name="Chen H.Y."/>
            <person name="Chen S.E."/>
            <person name="Zhou L.G."/>
            <person name="Ni X.B."/>
            <person name="Tian J.H."/>
            <person name="Sheng Y."/>
            <person name="Liu T."/>
            <person name="Pan Y.S."/>
            <person name="Xia L.Y."/>
            <person name="Li J."/>
            <person name="Zhao F."/>
            <person name="Cao W.C."/>
        </authorList>
    </citation>
    <scope>NUCLEOTIDE SEQUENCE [LARGE SCALE GENOMIC DNA]</scope>
    <source>
        <strain evidence="1">Iper-2018</strain>
    </source>
</reference>
<organism evidence="1 2">
    <name type="scientific">Ixodes persulcatus</name>
    <name type="common">Taiga tick</name>
    <dbReference type="NCBI Taxonomy" id="34615"/>
    <lineage>
        <taxon>Eukaryota</taxon>
        <taxon>Metazoa</taxon>
        <taxon>Ecdysozoa</taxon>
        <taxon>Arthropoda</taxon>
        <taxon>Chelicerata</taxon>
        <taxon>Arachnida</taxon>
        <taxon>Acari</taxon>
        <taxon>Parasitiformes</taxon>
        <taxon>Ixodida</taxon>
        <taxon>Ixodoidea</taxon>
        <taxon>Ixodidae</taxon>
        <taxon>Ixodinae</taxon>
        <taxon>Ixodes</taxon>
    </lineage>
</organism>
<evidence type="ECO:0000313" key="1">
    <source>
        <dbReference type="EMBL" id="KAG0419507.1"/>
    </source>
</evidence>
<accession>A0AC60PGT4</accession>
<gene>
    <name evidence="1" type="ORF">HPB47_004057</name>
</gene>
<name>A0AC60PGT4_IXOPE</name>
<comment type="caution">
    <text evidence="1">The sequence shown here is derived from an EMBL/GenBank/DDBJ whole genome shotgun (WGS) entry which is preliminary data.</text>
</comment>